<feature type="non-terminal residue" evidence="2">
    <location>
        <position position="1"/>
    </location>
</feature>
<feature type="region of interest" description="Disordered" evidence="1">
    <location>
        <begin position="86"/>
        <end position="114"/>
    </location>
</feature>
<dbReference type="EMBL" id="CAJVQB010152137">
    <property type="protein sequence ID" value="CAG8855693.1"/>
    <property type="molecule type" value="Genomic_DNA"/>
</dbReference>
<accession>A0ABN7XK45</accession>
<comment type="caution">
    <text evidence="2">The sequence shown here is derived from an EMBL/GenBank/DDBJ whole genome shotgun (WGS) entry which is preliminary data.</text>
</comment>
<protein>
    <submittedName>
        <fullName evidence="2">18658_t:CDS:1</fullName>
    </submittedName>
</protein>
<gene>
    <name evidence="2" type="ORF">GMARGA_LOCUS44514</name>
</gene>
<evidence type="ECO:0000256" key="1">
    <source>
        <dbReference type="SAM" id="MobiDB-lite"/>
    </source>
</evidence>
<organism evidence="2 3">
    <name type="scientific">Gigaspora margarita</name>
    <dbReference type="NCBI Taxonomy" id="4874"/>
    <lineage>
        <taxon>Eukaryota</taxon>
        <taxon>Fungi</taxon>
        <taxon>Fungi incertae sedis</taxon>
        <taxon>Mucoromycota</taxon>
        <taxon>Glomeromycotina</taxon>
        <taxon>Glomeromycetes</taxon>
        <taxon>Diversisporales</taxon>
        <taxon>Gigasporaceae</taxon>
        <taxon>Gigaspora</taxon>
    </lineage>
</organism>
<dbReference type="SUPFAM" id="SSF57756">
    <property type="entry name" value="Retrovirus zinc finger-like domains"/>
    <property type="match status" value="1"/>
</dbReference>
<feature type="region of interest" description="Disordered" evidence="1">
    <location>
        <begin position="125"/>
        <end position="144"/>
    </location>
</feature>
<dbReference type="Proteomes" id="UP000789901">
    <property type="component" value="Unassembled WGS sequence"/>
</dbReference>
<evidence type="ECO:0000313" key="2">
    <source>
        <dbReference type="EMBL" id="CAG8855693.1"/>
    </source>
</evidence>
<proteinExistence type="predicted"/>
<evidence type="ECO:0000313" key="3">
    <source>
        <dbReference type="Proteomes" id="UP000789901"/>
    </source>
</evidence>
<reference evidence="2 3" key="1">
    <citation type="submission" date="2021-06" db="EMBL/GenBank/DDBJ databases">
        <authorList>
            <person name="Kallberg Y."/>
            <person name="Tangrot J."/>
            <person name="Rosling A."/>
        </authorList>
    </citation>
    <scope>NUCLEOTIDE SEQUENCE [LARGE SCALE GENOMIC DNA]</scope>
    <source>
        <strain evidence="2 3">120-4 pot B 10/14</strain>
    </source>
</reference>
<feature type="non-terminal residue" evidence="2">
    <location>
        <position position="144"/>
    </location>
</feature>
<sequence>LSATPDSPLKPCTSTFRSTMGLPCSHIIHERLEAKQTLQKADIHEHWWIQGRHSLTERYQFWPPHQQASIYSQIEELVDTPPIVLENPITKKPRGRPVGAGNKNKRTTQRDPSAFEHVEKRSRQCGTCHQPGHNSRTCPNTDFV</sequence>
<name>A0ABN7XK45_GIGMA</name>
<keyword evidence="3" id="KW-1185">Reference proteome</keyword>
<dbReference type="InterPro" id="IPR036875">
    <property type="entry name" value="Znf_CCHC_sf"/>
</dbReference>